<feature type="transmembrane region" description="Helical" evidence="2">
    <location>
        <begin position="294"/>
        <end position="315"/>
    </location>
</feature>
<dbReference type="Proteomes" id="UP000776276">
    <property type="component" value="Unassembled WGS sequence"/>
</dbReference>
<feature type="transmembrane region" description="Helical" evidence="2">
    <location>
        <begin position="259"/>
        <end position="282"/>
    </location>
</feature>
<dbReference type="PANTHER" id="PTHR46494:SF3">
    <property type="entry name" value="ZINC TRANSPORT PROTEIN ZNTB"/>
    <property type="match status" value="1"/>
</dbReference>
<organism evidence="3 4">
    <name type="scientific">Sphingomonas quercus</name>
    <dbReference type="NCBI Taxonomy" id="2842451"/>
    <lineage>
        <taxon>Bacteria</taxon>
        <taxon>Pseudomonadati</taxon>
        <taxon>Pseudomonadota</taxon>
        <taxon>Alphaproteobacteria</taxon>
        <taxon>Sphingomonadales</taxon>
        <taxon>Sphingomonadaceae</taxon>
        <taxon>Sphingomonas</taxon>
    </lineage>
</organism>
<dbReference type="RefSeq" id="WP_216320180.1">
    <property type="nucleotide sequence ID" value="NZ_JAHKRT010000002.1"/>
</dbReference>
<dbReference type="InterPro" id="IPR002523">
    <property type="entry name" value="MgTranspt_CorA/ZnTranspt_ZntB"/>
</dbReference>
<evidence type="ECO:0000313" key="3">
    <source>
        <dbReference type="EMBL" id="MBU3076907.1"/>
    </source>
</evidence>
<protein>
    <submittedName>
        <fullName evidence="3">Zinc transporter ZntB</fullName>
    </submittedName>
</protein>
<dbReference type="Pfam" id="PF01544">
    <property type="entry name" value="CorA"/>
    <property type="match status" value="1"/>
</dbReference>
<dbReference type="CDD" id="cd12833">
    <property type="entry name" value="ZntB-like_1"/>
    <property type="match status" value="1"/>
</dbReference>
<evidence type="ECO:0000256" key="1">
    <source>
        <dbReference type="ARBA" id="ARBA00004651"/>
    </source>
</evidence>
<dbReference type="EMBL" id="JAHKRT010000002">
    <property type="protein sequence ID" value="MBU3076907.1"/>
    <property type="molecule type" value="Genomic_DNA"/>
</dbReference>
<keyword evidence="2" id="KW-0472">Membrane</keyword>
<keyword evidence="2" id="KW-1133">Transmembrane helix</keyword>
<keyword evidence="4" id="KW-1185">Reference proteome</keyword>
<comment type="caution">
    <text evidence="3">The sequence shown here is derived from an EMBL/GenBank/DDBJ whole genome shotgun (WGS) entry which is preliminary data.</text>
</comment>
<proteinExistence type="predicted"/>
<dbReference type="PANTHER" id="PTHR46494">
    <property type="entry name" value="CORA FAMILY METAL ION TRANSPORTER (EUROFUNG)"/>
    <property type="match status" value="1"/>
</dbReference>
<reference evidence="3 4" key="1">
    <citation type="submission" date="2021-06" db="EMBL/GenBank/DDBJ databases">
        <title>Sphingomonas sp. XMGL2, whole genome shotgun sequencing project.</title>
        <authorList>
            <person name="Zhao G."/>
            <person name="Shen L."/>
        </authorList>
    </citation>
    <scope>NUCLEOTIDE SEQUENCE [LARGE SCALE GENOMIC DNA]</scope>
    <source>
        <strain evidence="3 4">XMGL2</strain>
    </source>
</reference>
<sequence>MIGCGYVVHADGTVAECGVAGAPQHSNDDKALVWVHLDGRDPESRAWLEKTDLPRAALEALTAEETRPRADVIHAGAILNLRGLATQGVVAPDALVSIRLWAEKGRVISVSFFPLAAVQPVRAAMEAGRIRDPGDLITAIAVTITEALDPDVAALGDTLDEFESDMLRPRRGLGVRARIGKARSRAILYRRFVAPQRAALERLAGLEVDWLEDDDRSHVRVAADRFARMAEELEAIRERAALMHEQLTDLRAELVEQRALLVSVVALIFLPLTFITGLLGMNVDGIPYAHHPHAFWWVTGFCVAVAVGVTGYFVMLRWFRE</sequence>
<comment type="subcellular location">
    <subcellularLocation>
        <location evidence="1">Cell membrane</location>
        <topology evidence="1">Multi-pass membrane protein</topology>
    </subcellularLocation>
</comment>
<accession>A0ABS6BF30</accession>
<evidence type="ECO:0000313" key="4">
    <source>
        <dbReference type="Proteomes" id="UP000776276"/>
    </source>
</evidence>
<gene>
    <name evidence="3" type="ORF">KOF26_03425</name>
</gene>
<name>A0ABS6BF30_9SPHN</name>
<keyword evidence="2" id="KW-0812">Transmembrane</keyword>
<evidence type="ECO:0000256" key="2">
    <source>
        <dbReference type="SAM" id="Phobius"/>
    </source>
</evidence>